<dbReference type="SUPFAM" id="SSF51735">
    <property type="entry name" value="NAD(P)-binding Rossmann-fold domains"/>
    <property type="match status" value="1"/>
</dbReference>
<organism evidence="4 5">
    <name type="scientific">Roseovarius litorisediminis</name>
    <dbReference type="NCBI Taxonomy" id="1312363"/>
    <lineage>
        <taxon>Bacteria</taxon>
        <taxon>Pseudomonadati</taxon>
        <taxon>Pseudomonadota</taxon>
        <taxon>Alphaproteobacteria</taxon>
        <taxon>Rhodobacterales</taxon>
        <taxon>Roseobacteraceae</taxon>
        <taxon>Roseovarius</taxon>
    </lineage>
</organism>
<dbReference type="EMBL" id="FWFL01000005">
    <property type="protein sequence ID" value="SLN45449.1"/>
    <property type="molecule type" value="Genomic_DNA"/>
</dbReference>
<reference evidence="4 5" key="1">
    <citation type="submission" date="2017-03" db="EMBL/GenBank/DDBJ databases">
        <authorList>
            <person name="Afonso C.L."/>
            <person name="Miller P.J."/>
            <person name="Scott M.A."/>
            <person name="Spackman E."/>
            <person name="Goraichik I."/>
            <person name="Dimitrov K.M."/>
            <person name="Suarez D.L."/>
            <person name="Swayne D.E."/>
        </authorList>
    </citation>
    <scope>NUCLEOTIDE SEQUENCE [LARGE SCALE GENOMIC DNA]</scope>
    <source>
        <strain evidence="4 5">CECT 8287</strain>
    </source>
</reference>
<dbReference type="InterPro" id="IPR036291">
    <property type="entry name" value="NAD(P)-bd_dom_sf"/>
</dbReference>
<dbReference type="Proteomes" id="UP000193827">
    <property type="component" value="Unassembled WGS sequence"/>
</dbReference>
<dbReference type="PANTHER" id="PTHR43180">
    <property type="entry name" value="3-OXOACYL-(ACYL-CARRIER-PROTEIN) REDUCTASE (AFU_ORTHOLOGUE AFUA_6G11210)"/>
    <property type="match status" value="1"/>
</dbReference>
<dbReference type="EC" id="1.1.1.340" evidence="4"/>
<dbReference type="AlphaFoldDB" id="A0A1Y5SUN4"/>
<dbReference type="Pfam" id="PF00106">
    <property type="entry name" value="adh_short"/>
    <property type="match status" value="1"/>
</dbReference>
<dbReference type="CDD" id="cd05233">
    <property type="entry name" value="SDR_c"/>
    <property type="match status" value="1"/>
</dbReference>
<dbReference type="PANTHER" id="PTHR43180:SF66">
    <property type="entry name" value="SHORT-CHAIN DEHYDROGENASE_REDUCTASE FAMILY PROTEIN"/>
    <property type="match status" value="1"/>
</dbReference>
<evidence type="ECO:0000256" key="2">
    <source>
        <dbReference type="ARBA" id="ARBA00023002"/>
    </source>
</evidence>
<accession>A0A1Y5SUN4</accession>
<evidence type="ECO:0000313" key="4">
    <source>
        <dbReference type="EMBL" id="SLN45449.1"/>
    </source>
</evidence>
<dbReference type="PRINTS" id="PR00080">
    <property type="entry name" value="SDRFAMILY"/>
</dbReference>
<gene>
    <name evidence="4" type="primary">ptlF</name>
    <name evidence="4" type="ORF">PEL8287_02330</name>
</gene>
<dbReference type="Gene3D" id="3.40.50.720">
    <property type="entry name" value="NAD(P)-binding Rossmann-like Domain"/>
    <property type="match status" value="1"/>
</dbReference>
<evidence type="ECO:0000256" key="3">
    <source>
        <dbReference type="RuleBase" id="RU000363"/>
    </source>
</evidence>
<dbReference type="InterPro" id="IPR020904">
    <property type="entry name" value="Sc_DH/Rdtase_CS"/>
</dbReference>
<keyword evidence="2 4" id="KW-0560">Oxidoreductase</keyword>
<protein>
    <submittedName>
        <fullName evidence="4">1-deoxy-11-beta-hydroxypentalenate dehydrogenase</fullName>
        <ecNumber evidence="4">1.1.1.340</ecNumber>
    </submittedName>
</protein>
<dbReference type="GO" id="GO:0016491">
    <property type="term" value="F:oxidoreductase activity"/>
    <property type="evidence" value="ECO:0007669"/>
    <property type="project" value="UniProtKB-KW"/>
</dbReference>
<comment type="similarity">
    <text evidence="1 3">Belongs to the short-chain dehydrogenases/reductases (SDR) family.</text>
</comment>
<dbReference type="PROSITE" id="PS00061">
    <property type="entry name" value="ADH_SHORT"/>
    <property type="match status" value="1"/>
</dbReference>
<proteinExistence type="inferred from homology"/>
<evidence type="ECO:0000256" key="1">
    <source>
        <dbReference type="ARBA" id="ARBA00006484"/>
    </source>
</evidence>
<keyword evidence="5" id="KW-1185">Reference proteome</keyword>
<name>A0A1Y5SUN4_9RHOB</name>
<dbReference type="InterPro" id="IPR002347">
    <property type="entry name" value="SDR_fam"/>
</dbReference>
<evidence type="ECO:0000313" key="5">
    <source>
        <dbReference type="Proteomes" id="UP000193827"/>
    </source>
</evidence>
<dbReference type="PRINTS" id="PR00081">
    <property type="entry name" value="GDHRDH"/>
</dbReference>
<sequence>MAKRSNDTFERTTNRFGNGWLMDLRRKTTVITGAASGIGAALARHFAAAGARVVVADIDGDGAISIADEIGGLAVRCNVTLESDIQALVRTTEAHFGPIDLFCSNAGLARGEGAHAASAPDDVWQACWQVHVMAHVYAARAVLPGMIDRGQGYLLQMASAAGLLNQIGDAAYSATKHAAVSFAESLAISHGDQGIRISVICPKYVATPLLGYDDPETAADLPGVLTPDALAQTVVEGVRRESFLILPHPQVAAYIRFKSADYDKWLASMQQLRARLIDQTGGTDLRVMHKLV</sequence>